<dbReference type="RefSeq" id="WP_015280167.1">
    <property type="nucleotide sequence ID" value="NC_019940.1"/>
</dbReference>
<evidence type="ECO:0000313" key="2">
    <source>
        <dbReference type="EMBL" id="AGA90023.1"/>
    </source>
</evidence>
<dbReference type="HOGENOM" id="CLU_094875_2_1_6"/>
<dbReference type="PATRIC" id="fig|765912.4.peg.1187"/>
<evidence type="ECO:0000313" key="3">
    <source>
        <dbReference type="Proteomes" id="UP000010816"/>
    </source>
</evidence>
<dbReference type="EMBL" id="CP003051">
    <property type="protein sequence ID" value="AGA90023.1"/>
    <property type="molecule type" value="Genomic_DNA"/>
</dbReference>
<dbReference type="GO" id="GO:0002161">
    <property type="term" value="F:aminoacyl-tRNA deacylase activity"/>
    <property type="evidence" value="ECO:0007669"/>
    <property type="project" value="InterPro"/>
</dbReference>
<dbReference type="eggNOG" id="COG2606">
    <property type="taxonomic scope" value="Bacteria"/>
</dbReference>
<dbReference type="AlphaFoldDB" id="L0GTF0"/>
<dbReference type="InterPro" id="IPR036754">
    <property type="entry name" value="YbaK/aa-tRNA-synt-asso_dom_sf"/>
</dbReference>
<dbReference type="InterPro" id="IPR007214">
    <property type="entry name" value="YbaK/aa-tRNA-synth-assoc-dom"/>
</dbReference>
<dbReference type="OrthoDB" id="9786549at2"/>
<dbReference type="STRING" id="765912.Thimo_1225"/>
<dbReference type="Pfam" id="PF04073">
    <property type="entry name" value="tRNA_edit"/>
    <property type="match status" value="1"/>
</dbReference>
<accession>L0GTF0</accession>
<reference evidence="2 3" key="1">
    <citation type="submission" date="2011-09" db="EMBL/GenBank/DDBJ databases">
        <title>Complete sequence of chromosome of Thioflavicoccus mobilis 8321.</title>
        <authorList>
            <consortium name="US DOE Joint Genome Institute"/>
            <person name="Lucas S."/>
            <person name="Han J."/>
            <person name="Lapidus A."/>
            <person name="Cheng J.-F."/>
            <person name="Goodwin L."/>
            <person name="Pitluck S."/>
            <person name="Peters L."/>
            <person name="Ovchinnikova G."/>
            <person name="Lu M."/>
            <person name="Detter J.C."/>
            <person name="Han C."/>
            <person name="Tapia R."/>
            <person name="Land M."/>
            <person name="Hauser L."/>
            <person name="Kyrpides N."/>
            <person name="Ivanova N."/>
            <person name="Pagani I."/>
            <person name="Vogl K."/>
            <person name="Liu Z."/>
            <person name="Imhoff J."/>
            <person name="Thiel V."/>
            <person name="Frigaard N.-U."/>
            <person name="Bryant D."/>
            <person name="Woyke T."/>
        </authorList>
    </citation>
    <scope>NUCLEOTIDE SEQUENCE [LARGE SCALE GENOMIC DNA]</scope>
    <source>
        <strain evidence="2 3">8321</strain>
    </source>
</reference>
<dbReference type="Gene3D" id="3.90.960.10">
    <property type="entry name" value="YbaK/aminoacyl-tRNA synthetase-associated domain"/>
    <property type="match status" value="1"/>
</dbReference>
<sequence>MTIATSVEAHLHEHGVRYDLVAHKVTGSTHETATAAHVAEPRIAKAVMLRDPQGHAVAVIPGTTWLELERFNRVSDRDFELDEESDLGPLFLDCIQGAIPPLGPAYGLETFLDEDLTSLHDIYFEAGDHVHLVHVEGEAFRTLLKGVRSGRFSAVT</sequence>
<protein>
    <recommendedName>
        <fullName evidence="1">YbaK/aminoacyl-tRNA synthetase-associated domain-containing protein</fullName>
    </recommendedName>
</protein>
<dbReference type="Proteomes" id="UP000010816">
    <property type="component" value="Chromosome"/>
</dbReference>
<evidence type="ECO:0000259" key="1">
    <source>
        <dbReference type="Pfam" id="PF04073"/>
    </source>
</evidence>
<dbReference type="CDD" id="cd04332">
    <property type="entry name" value="YbaK_like"/>
    <property type="match status" value="1"/>
</dbReference>
<feature type="domain" description="YbaK/aminoacyl-tRNA synthetase-associated" evidence="1">
    <location>
        <begin position="26"/>
        <end position="142"/>
    </location>
</feature>
<name>L0GTF0_9GAMM</name>
<keyword evidence="3" id="KW-1185">Reference proteome</keyword>
<dbReference type="SUPFAM" id="SSF55826">
    <property type="entry name" value="YbaK/ProRS associated domain"/>
    <property type="match status" value="1"/>
</dbReference>
<proteinExistence type="predicted"/>
<organism evidence="2 3">
    <name type="scientific">Thioflavicoccus mobilis 8321</name>
    <dbReference type="NCBI Taxonomy" id="765912"/>
    <lineage>
        <taxon>Bacteria</taxon>
        <taxon>Pseudomonadati</taxon>
        <taxon>Pseudomonadota</taxon>
        <taxon>Gammaproteobacteria</taxon>
        <taxon>Chromatiales</taxon>
        <taxon>Chromatiaceae</taxon>
        <taxon>Thioflavicoccus</taxon>
    </lineage>
</organism>
<gene>
    <name evidence="2" type="ORF">Thimo_1225</name>
</gene>
<dbReference type="KEGG" id="tmb:Thimo_1225"/>